<keyword evidence="1" id="KW-1133">Transmembrane helix</keyword>
<accession>A0ABW3M524</accession>
<sequence length="97" mass="10139">MIDLVGWRWMFCPDRWFVLAAGLCATQAPESRNPDPPPVDVAGFTTFIAGLAFLSLGFVRLSTGGRPTPAFAVAAALLTTLTGGPDGDVAVRGGFRG</sequence>
<dbReference type="EMBL" id="JBHTIS010000210">
    <property type="protein sequence ID" value="MFD1045116.1"/>
    <property type="molecule type" value="Genomic_DNA"/>
</dbReference>
<evidence type="ECO:0008006" key="4">
    <source>
        <dbReference type="Google" id="ProtNLM"/>
    </source>
</evidence>
<evidence type="ECO:0000313" key="2">
    <source>
        <dbReference type="EMBL" id="MFD1045116.1"/>
    </source>
</evidence>
<reference evidence="3" key="1">
    <citation type="journal article" date="2019" name="Int. J. Syst. Evol. Microbiol.">
        <title>The Global Catalogue of Microorganisms (GCM) 10K type strain sequencing project: providing services to taxonomists for standard genome sequencing and annotation.</title>
        <authorList>
            <consortium name="The Broad Institute Genomics Platform"/>
            <consortium name="The Broad Institute Genome Sequencing Center for Infectious Disease"/>
            <person name="Wu L."/>
            <person name="Ma J."/>
        </authorList>
    </citation>
    <scope>NUCLEOTIDE SEQUENCE [LARGE SCALE GENOMIC DNA]</scope>
    <source>
        <strain evidence="3">JCM 31486</strain>
    </source>
</reference>
<evidence type="ECO:0000256" key="1">
    <source>
        <dbReference type="SAM" id="Phobius"/>
    </source>
</evidence>
<organism evidence="2 3">
    <name type="scientific">Kibdelosporangium lantanae</name>
    <dbReference type="NCBI Taxonomy" id="1497396"/>
    <lineage>
        <taxon>Bacteria</taxon>
        <taxon>Bacillati</taxon>
        <taxon>Actinomycetota</taxon>
        <taxon>Actinomycetes</taxon>
        <taxon>Pseudonocardiales</taxon>
        <taxon>Pseudonocardiaceae</taxon>
        <taxon>Kibdelosporangium</taxon>
    </lineage>
</organism>
<keyword evidence="1" id="KW-0472">Membrane</keyword>
<feature type="transmembrane region" description="Helical" evidence="1">
    <location>
        <begin position="41"/>
        <end position="59"/>
    </location>
</feature>
<dbReference type="Proteomes" id="UP001597045">
    <property type="component" value="Unassembled WGS sequence"/>
</dbReference>
<keyword evidence="3" id="KW-1185">Reference proteome</keyword>
<name>A0ABW3M524_9PSEU</name>
<keyword evidence="1" id="KW-0812">Transmembrane</keyword>
<comment type="caution">
    <text evidence="2">The sequence shown here is derived from an EMBL/GenBank/DDBJ whole genome shotgun (WGS) entry which is preliminary data.</text>
</comment>
<gene>
    <name evidence="2" type="ORF">ACFQ1S_05675</name>
</gene>
<evidence type="ECO:0000313" key="3">
    <source>
        <dbReference type="Proteomes" id="UP001597045"/>
    </source>
</evidence>
<protein>
    <recommendedName>
        <fullName evidence="4">Major facilitator superfamily (MFS) profile domain-containing protein</fullName>
    </recommendedName>
</protein>
<proteinExistence type="predicted"/>